<dbReference type="InterPro" id="IPR023210">
    <property type="entry name" value="NADP_OxRdtase_dom"/>
</dbReference>
<dbReference type="Gene3D" id="3.20.20.100">
    <property type="entry name" value="NADP-dependent oxidoreductase domain"/>
    <property type="match status" value="1"/>
</dbReference>
<dbReference type="InterPro" id="IPR050523">
    <property type="entry name" value="AKR_Detox_Biosynth"/>
</dbReference>
<keyword evidence="6" id="KW-1185">Reference proteome</keyword>
<dbReference type="PANTHER" id="PTHR43364">
    <property type="entry name" value="NADH-SPECIFIC METHYLGLYOXAL REDUCTASE-RELATED"/>
    <property type="match status" value="1"/>
</dbReference>
<sequence length="379" mass="41913">MSTPAQSAPTALARYRVLSPTAGVRVSPLQLGAMSIGDKWGGMMGSMDKTSSFALLDAYYDAGGNFIDTANVYQDGSSEEFIGEWAEVRGIRDQLVVSTKYGATSKLNDANVKIKAATIGNGAKSLYVSVEESLKRLRTSYIDIYYIHWWDYETSIPEVMSQLHHLVAARKVLYLGASNMPAWVVSKANQWARDHGKTPFSIYQGQWNILKRSFEREIIPMAREEGLALAPWDVLASGKIRTDAEEEARRQSGEKGRQMNSPNWERTPDERAVCAALEKVAAEVGTKSIQAVAIAYVMHKTPYVFPIVGGRKIEHLQANIAALSISLSPAQIKYLESILPFDPGFPNTMIGDGTRPNDSFAATAHFDHWPVREPIRPSQ</sequence>
<evidence type="ECO:0000313" key="6">
    <source>
        <dbReference type="Proteomes" id="UP000298061"/>
    </source>
</evidence>
<proteinExistence type="inferred from homology"/>
<dbReference type="GO" id="GO:0016491">
    <property type="term" value="F:oxidoreductase activity"/>
    <property type="evidence" value="ECO:0007669"/>
    <property type="project" value="UniProtKB-KW"/>
</dbReference>
<dbReference type="EMBL" id="SFCI01000178">
    <property type="protein sequence ID" value="TFY81744.1"/>
    <property type="molecule type" value="Genomic_DNA"/>
</dbReference>
<gene>
    <name evidence="5" type="ORF">EWM64_g2270</name>
</gene>
<comment type="similarity">
    <text evidence="2">Belongs to the aldo/keto reductase family. Aldo/keto reductase 2 subfamily.</text>
</comment>
<protein>
    <recommendedName>
        <fullName evidence="4">NADP-dependent oxidoreductase domain-containing protein</fullName>
    </recommendedName>
</protein>
<evidence type="ECO:0000256" key="1">
    <source>
        <dbReference type="ARBA" id="ARBA00023002"/>
    </source>
</evidence>
<reference evidence="5 6" key="1">
    <citation type="submission" date="2019-02" db="EMBL/GenBank/DDBJ databases">
        <title>Genome sequencing of the rare red list fungi Hericium alpestre (H. flagellum).</title>
        <authorList>
            <person name="Buettner E."/>
            <person name="Kellner H."/>
        </authorList>
    </citation>
    <scope>NUCLEOTIDE SEQUENCE [LARGE SCALE GENOMIC DNA]</scope>
    <source>
        <strain evidence="5 6">DSM 108284</strain>
    </source>
</reference>
<feature type="domain" description="NADP-dependent oxidoreductase" evidence="4">
    <location>
        <begin position="28"/>
        <end position="339"/>
    </location>
</feature>
<evidence type="ECO:0000259" key="4">
    <source>
        <dbReference type="Pfam" id="PF00248"/>
    </source>
</evidence>
<evidence type="ECO:0000256" key="2">
    <source>
        <dbReference type="ARBA" id="ARBA00038157"/>
    </source>
</evidence>
<dbReference type="SUPFAM" id="SSF51430">
    <property type="entry name" value="NAD(P)-linked oxidoreductase"/>
    <property type="match status" value="1"/>
</dbReference>
<dbReference type="AlphaFoldDB" id="A0A4Z0A5T0"/>
<dbReference type="PANTHER" id="PTHR43364:SF2">
    <property type="entry name" value="ARYL-ALCOHOL DEHYDROGENASE AAD10-RELATED"/>
    <property type="match status" value="1"/>
</dbReference>
<dbReference type="Proteomes" id="UP000298061">
    <property type="component" value="Unassembled WGS sequence"/>
</dbReference>
<feature type="region of interest" description="Disordered" evidence="3">
    <location>
        <begin position="243"/>
        <end position="267"/>
    </location>
</feature>
<evidence type="ECO:0000313" key="5">
    <source>
        <dbReference type="EMBL" id="TFY81744.1"/>
    </source>
</evidence>
<feature type="compositionally biased region" description="Basic and acidic residues" evidence="3">
    <location>
        <begin position="243"/>
        <end position="257"/>
    </location>
</feature>
<organism evidence="5 6">
    <name type="scientific">Hericium alpestre</name>
    <dbReference type="NCBI Taxonomy" id="135208"/>
    <lineage>
        <taxon>Eukaryota</taxon>
        <taxon>Fungi</taxon>
        <taxon>Dikarya</taxon>
        <taxon>Basidiomycota</taxon>
        <taxon>Agaricomycotina</taxon>
        <taxon>Agaricomycetes</taxon>
        <taxon>Russulales</taxon>
        <taxon>Hericiaceae</taxon>
        <taxon>Hericium</taxon>
    </lineage>
</organism>
<dbReference type="STRING" id="135208.A0A4Z0A5T0"/>
<dbReference type="OrthoDB" id="48988at2759"/>
<dbReference type="Pfam" id="PF00248">
    <property type="entry name" value="Aldo_ket_red"/>
    <property type="match status" value="1"/>
</dbReference>
<dbReference type="InterPro" id="IPR036812">
    <property type="entry name" value="NAD(P)_OxRdtase_dom_sf"/>
</dbReference>
<name>A0A4Z0A5T0_9AGAM</name>
<comment type="caution">
    <text evidence="5">The sequence shown here is derived from an EMBL/GenBank/DDBJ whole genome shotgun (WGS) entry which is preliminary data.</text>
</comment>
<evidence type="ECO:0000256" key="3">
    <source>
        <dbReference type="SAM" id="MobiDB-lite"/>
    </source>
</evidence>
<accession>A0A4Z0A5T0</accession>
<keyword evidence="1" id="KW-0560">Oxidoreductase</keyword>